<keyword evidence="8" id="KW-1185">Reference proteome</keyword>
<dbReference type="PANTHER" id="PTHR23112:SF0">
    <property type="entry name" value="TRANSMEMBRANE PROTEIN 116"/>
    <property type="match status" value="1"/>
</dbReference>
<dbReference type="EMBL" id="JADNRY010000137">
    <property type="protein sequence ID" value="KAF9063835.1"/>
    <property type="molecule type" value="Genomic_DNA"/>
</dbReference>
<feature type="region of interest" description="Disordered" evidence="5">
    <location>
        <begin position="358"/>
        <end position="391"/>
    </location>
</feature>
<evidence type="ECO:0000256" key="6">
    <source>
        <dbReference type="SAM" id="Phobius"/>
    </source>
</evidence>
<feature type="transmembrane region" description="Helical" evidence="6">
    <location>
        <begin position="161"/>
        <end position="182"/>
    </location>
</feature>
<dbReference type="PANTHER" id="PTHR23112">
    <property type="entry name" value="G PROTEIN-COUPLED RECEPTOR 157-RELATED"/>
    <property type="match status" value="1"/>
</dbReference>
<evidence type="ECO:0000313" key="7">
    <source>
        <dbReference type="EMBL" id="KAF9063835.1"/>
    </source>
</evidence>
<feature type="transmembrane region" description="Helical" evidence="6">
    <location>
        <begin position="110"/>
        <end position="129"/>
    </location>
</feature>
<dbReference type="OrthoDB" id="3251871at2759"/>
<feature type="transmembrane region" description="Helical" evidence="6">
    <location>
        <begin position="41"/>
        <end position="61"/>
    </location>
</feature>
<evidence type="ECO:0008006" key="9">
    <source>
        <dbReference type="Google" id="ProtNLM"/>
    </source>
</evidence>
<comment type="subcellular location">
    <subcellularLocation>
        <location evidence="1">Membrane</location>
        <topology evidence="1">Multi-pass membrane protein</topology>
    </subcellularLocation>
</comment>
<dbReference type="AlphaFoldDB" id="A0A9P5PKQ6"/>
<feature type="compositionally biased region" description="Polar residues" evidence="5">
    <location>
        <begin position="326"/>
        <end position="339"/>
    </location>
</feature>
<keyword evidence="4 6" id="KW-0472">Membrane</keyword>
<accession>A0A9P5PKQ6</accession>
<proteinExistence type="predicted"/>
<evidence type="ECO:0000256" key="1">
    <source>
        <dbReference type="ARBA" id="ARBA00004141"/>
    </source>
</evidence>
<dbReference type="GO" id="GO:0005886">
    <property type="term" value="C:plasma membrane"/>
    <property type="evidence" value="ECO:0007669"/>
    <property type="project" value="TreeGrafter"/>
</dbReference>
<feature type="transmembrane region" description="Helical" evidence="6">
    <location>
        <begin position="234"/>
        <end position="252"/>
    </location>
</feature>
<protein>
    <recommendedName>
        <fullName evidence="9">G-protein coupled receptors family 2 profile 2 domain-containing protein</fullName>
    </recommendedName>
</protein>
<dbReference type="GO" id="GO:0007189">
    <property type="term" value="P:adenylate cyclase-activating G protein-coupled receptor signaling pathway"/>
    <property type="evidence" value="ECO:0007669"/>
    <property type="project" value="TreeGrafter"/>
</dbReference>
<dbReference type="Proteomes" id="UP000772434">
    <property type="component" value="Unassembled WGS sequence"/>
</dbReference>
<evidence type="ECO:0000256" key="3">
    <source>
        <dbReference type="ARBA" id="ARBA00022989"/>
    </source>
</evidence>
<comment type="caution">
    <text evidence="7">The sequence shown here is derived from an EMBL/GenBank/DDBJ whole genome shotgun (WGS) entry which is preliminary data.</text>
</comment>
<organism evidence="7 8">
    <name type="scientific">Rhodocollybia butyracea</name>
    <dbReference type="NCBI Taxonomy" id="206335"/>
    <lineage>
        <taxon>Eukaryota</taxon>
        <taxon>Fungi</taxon>
        <taxon>Dikarya</taxon>
        <taxon>Basidiomycota</taxon>
        <taxon>Agaricomycotina</taxon>
        <taxon>Agaricomycetes</taxon>
        <taxon>Agaricomycetidae</taxon>
        <taxon>Agaricales</taxon>
        <taxon>Marasmiineae</taxon>
        <taxon>Omphalotaceae</taxon>
        <taxon>Rhodocollybia</taxon>
    </lineage>
</organism>
<keyword evidence="3 6" id="KW-1133">Transmembrane helix</keyword>
<dbReference type="GO" id="GO:0004930">
    <property type="term" value="F:G protein-coupled receptor activity"/>
    <property type="evidence" value="ECO:0007669"/>
    <property type="project" value="TreeGrafter"/>
</dbReference>
<evidence type="ECO:0000256" key="2">
    <source>
        <dbReference type="ARBA" id="ARBA00022692"/>
    </source>
</evidence>
<dbReference type="PROSITE" id="PS51257">
    <property type="entry name" value="PROKAR_LIPOPROTEIN"/>
    <property type="match status" value="1"/>
</dbReference>
<dbReference type="Gene3D" id="1.20.1070.10">
    <property type="entry name" value="Rhodopsin 7-helix transmembrane proteins"/>
    <property type="match status" value="1"/>
</dbReference>
<feature type="compositionally biased region" description="Basic and acidic residues" evidence="5">
    <location>
        <begin position="374"/>
        <end position="391"/>
    </location>
</feature>
<reference evidence="7" key="1">
    <citation type="submission" date="2020-11" db="EMBL/GenBank/DDBJ databases">
        <authorList>
            <consortium name="DOE Joint Genome Institute"/>
            <person name="Ahrendt S."/>
            <person name="Riley R."/>
            <person name="Andreopoulos W."/>
            <person name="Labutti K."/>
            <person name="Pangilinan J."/>
            <person name="Ruiz-Duenas F.J."/>
            <person name="Barrasa J.M."/>
            <person name="Sanchez-Garcia M."/>
            <person name="Camarero S."/>
            <person name="Miyauchi S."/>
            <person name="Serrano A."/>
            <person name="Linde D."/>
            <person name="Babiker R."/>
            <person name="Drula E."/>
            <person name="Ayuso-Fernandez I."/>
            <person name="Pacheco R."/>
            <person name="Padilla G."/>
            <person name="Ferreira P."/>
            <person name="Barriuso J."/>
            <person name="Kellner H."/>
            <person name="Castanera R."/>
            <person name="Alfaro M."/>
            <person name="Ramirez L."/>
            <person name="Pisabarro A.G."/>
            <person name="Kuo A."/>
            <person name="Tritt A."/>
            <person name="Lipzen A."/>
            <person name="He G."/>
            <person name="Yan M."/>
            <person name="Ng V."/>
            <person name="Cullen D."/>
            <person name="Martin F."/>
            <person name="Rosso M.-N."/>
            <person name="Henrissat B."/>
            <person name="Hibbett D."/>
            <person name="Martinez A.T."/>
            <person name="Grigoriev I.V."/>
        </authorList>
    </citation>
    <scope>NUCLEOTIDE SEQUENCE</scope>
    <source>
        <strain evidence="7">AH 40177</strain>
    </source>
</reference>
<keyword evidence="2 6" id="KW-0812">Transmembrane</keyword>
<name>A0A9P5PKQ6_9AGAR</name>
<evidence type="ECO:0000256" key="4">
    <source>
        <dbReference type="ARBA" id="ARBA00023136"/>
    </source>
</evidence>
<sequence>MASRIPRLLPRSPISETQLNFAGTLGFACTIPGTYRVSFRLLVYTLIFNVLYGIAFSVTAAQTGPGALCNFGAFAVNFTLFLATFFTTCIALNLQLVLVHRVNGKKMEKYYVAGTILLTLALTVPTYALDQFGFDQDSDTCWFKNPDDHVRLQWLIGTQSFWVALAATIETTCSCVVLYWMFRFQKITRYLQRTSQVSHNISTGGATTRNTHRTWDTSSSSTKVIGQAYKYRSVILRIALYPIISLMVNFSTVALDLNSTIVGTTDEFQYRLLVLDLILYGFRTAVYAVLAAYDPGFIKAVREIRAPKGWSTGNTGRTVSHPRFASGSQNARGTDSTSPENLTVNIEFEMATHSDAMDSKFSKDDSNFNSSRGTLKDPDIPRSGRLQARMDEANIRFTQSEVELEDDRKFGQQL</sequence>
<evidence type="ECO:0000313" key="8">
    <source>
        <dbReference type="Proteomes" id="UP000772434"/>
    </source>
</evidence>
<feature type="transmembrane region" description="Helical" evidence="6">
    <location>
        <begin position="272"/>
        <end position="293"/>
    </location>
</feature>
<evidence type="ECO:0000256" key="5">
    <source>
        <dbReference type="SAM" id="MobiDB-lite"/>
    </source>
</evidence>
<gene>
    <name evidence="7" type="ORF">BDP27DRAFT_1426492</name>
</gene>
<feature type="region of interest" description="Disordered" evidence="5">
    <location>
        <begin position="311"/>
        <end position="339"/>
    </location>
</feature>
<feature type="transmembrane region" description="Helical" evidence="6">
    <location>
        <begin position="73"/>
        <end position="98"/>
    </location>
</feature>